<dbReference type="Proteomes" id="UP001500298">
    <property type="component" value="Unassembled WGS sequence"/>
</dbReference>
<evidence type="ECO:0000256" key="9">
    <source>
        <dbReference type="ARBA" id="ARBA00023014"/>
    </source>
</evidence>
<dbReference type="InterPro" id="IPR050123">
    <property type="entry name" value="Prok_molybdopt-oxidoreductase"/>
</dbReference>
<evidence type="ECO:0000256" key="5">
    <source>
        <dbReference type="ARBA" id="ARBA00022505"/>
    </source>
</evidence>
<dbReference type="RefSeq" id="WP_345370197.1">
    <property type="nucleotide sequence ID" value="NZ_BAABJX010000020.1"/>
</dbReference>
<evidence type="ECO:0000256" key="2">
    <source>
        <dbReference type="ARBA" id="ARBA00001966"/>
    </source>
</evidence>
<protein>
    <submittedName>
        <fullName evidence="12">FdhF/YdeP family oxidoreductase</fullName>
    </submittedName>
</protein>
<evidence type="ECO:0000259" key="10">
    <source>
        <dbReference type="Pfam" id="PF00384"/>
    </source>
</evidence>
<dbReference type="Gene3D" id="2.40.40.20">
    <property type="match status" value="1"/>
</dbReference>
<evidence type="ECO:0000256" key="8">
    <source>
        <dbReference type="ARBA" id="ARBA00023004"/>
    </source>
</evidence>
<comment type="cofactor">
    <cofactor evidence="1">
        <name>Mo-bis(molybdopterin guanine dinucleotide)</name>
        <dbReference type="ChEBI" id="CHEBI:60539"/>
    </cofactor>
</comment>
<name>A0ABP9D4J7_9BACT</name>
<dbReference type="PANTHER" id="PTHR43105:SF4">
    <property type="entry name" value="PROTEIN YDEP"/>
    <property type="match status" value="1"/>
</dbReference>
<keyword evidence="7" id="KW-0560">Oxidoreductase</keyword>
<dbReference type="NCBIfam" id="TIGR01701">
    <property type="entry name" value="Fdhalpha-like"/>
    <property type="match status" value="1"/>
</dbReference>
<comment type="cofactor">
    <cofactor evidence="2">
        <name>[4Fe-4S] cluster</name>
        <dbReference type="ChEBI" id="CHEBI:49883"/>
    </cofactor>
</comment>
<keyword evidence="5" id="KW-0500">Molybdenum</keyword>
<accession>A0ABP9D4J7</accession>
<evidence type="ECO:0000313" key="13">
    <source>
        <dbReference type="Proteomes" id="UP001500298"/>
    </source>
</evidence>
<dbReference type="EMBL" id="BAABJX010000020">
    <property type="protein sequence ID" value="GAA4829022.1"/>
    <property type="molecule type" value="Genomic_DNA"/>
</dbReference>
<dbReference type="InterPro" id="IPR041953">
    <property type="entry name" value="YdeP_MopB"/>
</dbReference>
<dbReference type="InterPro" id="IPR037951">
    <property type="entry name" value="MopB_CT_YdeP"/>
</dbReference>
<evidence type="ECO:0000259" key="11">
    <source>
        <dbReference type="Pfam" id="PF01568"/>
    </source>
</evidence>
<proteinExistence type="inferred from homology"/>
<dbReference type="CDD" id="cd02787">
    <property type="entry name" value="MopB_CT_ydeP"/>
    <property type="match status" value="1"/>
</dbReference>
<organism evidence="12 13">
    <name type="scientific">Algivirga pacifica</name>
    <dbReference type="NCBI Taxonomy" id="1162670"/>
    <lineage>
        <taxon>Bacteria</taxon>
        <taxon>Pseudomonadati</taxon>
        <taxon>Bacteroidota</taxon>
        <taxon>Cytophagia</taxon>
        <taxon>Cytophagales</taxon>
        <taxon>Flammeovirgaceae</taxon>
        <taxon>Algivirga</taxon>
    </lineage>
</organism>
<dbReference type="Pfam" id="PF00384">
    <property type="entry name" value="Molybdopterin"/>
    <property type="match status" value="1"/>
</dbReference>
<evidence type="ECO:0000256" key="4">
    <source>
        <dbReference type="ARBA" id="ARBA00022485"/>
    </source>
</evidence>
<dbReference type="InterPro" id="IPR006656">
    <property type="entry name" value="Mopterin_OxRdtase"/>
</dbReference>
<comment type="similarity">
    <text evidence="3">Belongs to the prokaryotic molybdopterin-containing oxidoreductase family.</text>
</comment>
<dbReference type="PANTHER" id="PTHR43105">
    <property type="entry name" value="RESPIRATORY NITRATE REDUCTASE"/>
    <property type="match status" value="1"/>
</dbReference>
<comment type="caution">
    <text evidence="12">The sequence shown here is derived from an EMBL/GenBank/DDBJ whole genome shotgun (WGS) entry which is preliminary data.</text>
</comment>
<keyword evidence="4" id="KW-0004">4Fe-4S</keyword>
<dbReference type="InterPro" id="IPR010046">
    <property type="entry name" value="Mopterin_OxRdtse_a_bac"/>
</dbReference>
<dbReference type="PIRSF" id="PIRSF000144">
    <property type="entry name" value="CbbBc"/>
    <property type="match status" value="1"/>
</dbReference>
<dbReference type="InterPro" id="IPR006657">
    <property type="entry name" value="MoPterin_dinucl-bd_dom"/>
</dbReference>
<gene>
    <name evidence="12" type="ORF">GCM10023331_12720</name>
</gene>
<dbReference type="SUPFAM" id="SSF53706">
    <property type="entry name" value="Formate dehydrogenase/DMSO reductase, domains 1-3"/>
    <property type="match status" value="1"/>
</dbReference>
<dbReference type="Pfam" id="PF01568">
    <property type="entry name" value="Molydop_binding"/>
    <property type="match status" value="1"/>
</dbReference>
<evidence type="ECO:0000256" key="3">
    <source>
        <dbReference type="ARBA" id="ARBA00010312"/>
    </source>
</evidence>
<evidence type="ECO:0000256" key="7">
    <source>
        <dbReference type="ARBA" id="ARBA00023002"/>
    </source>
</evidence>
<evidence type="ECO:0000256" key="6">
    <source>
        <dbReference type="ARBA" id="ARBA00022723"/>
    </source>
</evidence>
<reference evidence="13" key="1">
    <citation type="journal article" date="2019" name="Int. J. Syst. Evol. Microbiol.">
        <title>The Global Catalogue of Microorganisms (GCM) 10K type strain sequencing project: providing services to taxonomists for standard genome sequencing and annotation.</title>
        <authorList>
            <consortium name="The Broad Institute Genomics Platform"/>
            <consortium name="The Broad Institute Genome Sequencing Center for Infectious Disease"/>
            <person name="Wu L."/>
            <person name="Ma J."/>
        </authorList>
    </citation>
    <scope>NUCLEOTIDE SEQUENCE [LARGE SCALE GENOMIC DNA]</scope>
    <source>
        <strain evidence="13">JCM 18326</strain>
    </source>
</reference>
<dbReference type="Gene3D" id="3.40.228.10">
    <property type="entry name" value="Dimethylsulfoxide Reductase, domain 2"/>
    <property type="match status" value="1"/>
</dbReference>
<keyword evidence="8" id="KW-0408">Iron</keyword>
<evidence type="ECO:0000313" key="12">
    <source>
        <dbReference type="EMBL" id="GAA4829022.1"/>
    </source>
</evidence>
<keyword evidence="13" id="KW-1185">Reference proteome</keyword>
<dbReference type="Gene3D" id="3.40.50.740">
    <property type="match status" value="1"/>
</dbReference>
<dbReference type="InterPro" id="IPR009010">
    <property type="entry name" value="Asp_de-COase-like_dom_sf"/>
</dbReference>
<keyword evidence="6" id="KW-0479">Metal-binding</keyword>
<keyword evidence="9" id="KW-0411">Iron-sulfur</keyword>
<dbReference type="SUPFAM" id="SSF50692">
    <property type="entry name" value="ADC-like"/>
    <property type="match status" value="1"/>
</dbReference>
<feature type="domain" description="Molybdopterin dinucleotide-binding" evidence="11">
    <location>
        <begin position="639"/>
        <end position="728"/>
    </location>
</feature>
<sequence length="751" mass="83419">MSEHHKKLKIKTPPHAAAGLKGVTAAVSMVNKAMGIPKAFKILSHLNQKDGIDCPGCAWPDPEKRSKLGEFCENGVKAIAEEAMDKKAGAPFFTQYSVDELLQKDDYWLGQQGRLTQPMVIRQGQTHYEPIAWEEAFELLGSSLNALPSPDDAIFYTSGRTSNEAAFLYQLFVRMFGTNNLPDCSNMCHESSGVALGHTLGIGKGSVLMEDFYKAEVILIMGQNPGTNHPRMLTALEKAKKHGAKIVTINPLKEVGLVQFKNPQSPSGMLGKGTHLTDLYLQIRINEDVALLKAIMIKLLEIAEDKPDVLDEHFIETQTIGFQALKEHLSHLDFNTLVERTGLSEKDVLELVRLLANHNKIIACWAMGLTQHVNAVDNIQEVVNLLLLKGSIGKEGAGTCPVRGHSNVQGDRTMGIHERPSKALLDKLASSFGFEPPREAGYNVVEAIEAMYKEKGKVFFALGGNFLPAAPDTHYTAEALRNCSLTVHVSTKLNRSHLVHGKVGLILPTLGRTDRHIQKSGEQFVTVENSMGIVHTSHGMIRPSSKDLMSEPEIVARMAAATLPNSNINWLYLIEDYSRIRELIEKTIAGFEGYNEKLNKNHGFELPNGARKGIFNTHNQKANFTINRTSSIELEQDEFLMMTIRSHDQFNTTIYGMDDRYRGIFNGRKVIFMHPEDMAAKGLKQEDRVTISSRYDGLIRKVEGFKVVSYDIPRGCVATYFPEANPLVPLHLHADRSHTPASKSVKVKIEL</sequence>
<evidence type="ECO:0000256" key="1">
    <source>
        <dbReference type="ARBA" id="ARBA00001942"/>
    </source>
</evidence>
<feature type="domain" description="Molybdopterin oxidoreductase" evidence="10">
    <location>
        <begin position="114"/>
        <end position="488"/>
    </location>
</feature>
<dbReference type="CDD" id="cd02767">
    <property type="entry name" value="MopB_ydeP"/>
    <property type="match status" value="1"/>
</dbReference>